<dbReference type="AlphaFoldDB" id="A0A1B1A9R9"/>
<keyword evidence="2" id="KW-0614">Plasmid</keyword>
<evidence type="ECO:0000313" key="3">
    <source>
        <dbReference type="Proteomes" id="UP000013243"/>
    </source>
</evidence>
<evidence type="ECO:0000313" key="2">
    <source>
        <dbReference type="EMBL" id="ANP43296.1"/>
    </source>
</evidence>
<reference evidence="2 3" key="1">
    <citation type="journal article" date="2016" name="ISME J.">
        <title>Global occurrence and heterogeneity of the Roseobacter-clade species Ruegeria mobilis.</title>
        <authorList>
            <person name="Sonnenschein E."/>
            <person name="Gram L."/>
        </authorList>
    </citation>
    <scope>NUCLEOTIDE SEQUENCE [LARGE SCALE GENOMIC DNA]</scope>
    <source>
        <strain evidence="2 3">F1926</strain>
        <plasmid evidence="2 3">unnamed1</plasmid>
    </source>
</reference>
<name>A0A1B1A9R9_9RHOB</name>
<evidence type="ECO:0000259" key="1">
    <source>
        <dbReference type="Pfam" id="PF09836"/>
    </source>
</evidence>
<dbReference type="Gene3D" id="1.10.150.690">
    <property type="entry name" value="DUF2063"/>
    <property type="match status" value="1"/>
</dbReference>
<feature type="domain" description="Putative DNA-binding" evidence="1">
    <location>
        <begin position="5"/>
        <end position="94"/>
    </location>
</feature>
<dbReference type="Proteomes" id="UP000013243">
    <property type="component" value="Plasmid unnamed1"/>
</dbReference>
<organism evidence="2 3">
    <name type="scientific">Tritonibacter mobilis F1926</name>
    <dbReference type="NCBI Taxonomy" id="1265309"/>
    <lineage>
        <taxon>Bacteria</taxon>
        <taxon>Pseudomonadati</taxon>
        <taxon>Pseudomonadota</taxon>
        <taxon>Alphaproteobacteria</taxon>
        <taxon>Rhodobacterales</taxon>
        <taxon>Paracoccaceae</taxon>
        <taxon>Tritonibacter</taxon>
    </lineage>
</organism>
<dbReference type="OrthoDB" id="4146344at2"/>
<dbReference type="RefSeq" id="WP_005635684.1">
    <property type="nucleotide sequence ID" value="NZ_CP015231.1"/>
</dbReference>
<dbReference type="InterPro" id="IPR044922">
    <property type="entry name" value="DUF2063_N_sf"/>
</dbReference>
<dbReference type="KEGG" id="rmb:K529_021305"/>
<dbReference type="GeneID" id="28252430"/>
<proteinExistence type="predicted"/>
<gene>
    <name evidence="2" type="ORF">K529_021305</name>
</gene>
<sequence>MSREEQFTRAILDAREPVPEGLMDGVARPAGRRFSVYRNNVAVSLTEALHQGFPVIAKLLGQQNMDGLAAMYLRAHPPSSPLMMHYGAGFPELLENLEQLSHLGYLGDVARLELALRRSYHAGDATPLDPARLGAMAPQDLMRCRLHFAPAMGLMRSDWPIFSIWRYNTEPNAPKPQAGAEDLLITRPEFDPIPQLLPKGSAVWIAALQAGETLGDATEAATNEFPDFDLSAPLALLIEGLALTDLSQ</sequence>
<accession>A0A1B1A9R9</accession>
<protein>
    <submittedName>
        <fullName evidence="2">DUF2063 domain-containing protein</fullName>
    </submittedName>
</protein>
<dbReference type="InterPro" id="IPR018640">
    <property type="entry name" value="DUF2063"/>
</dbReference>
<dbReference type="EMBL" id="CP015231">
    <property type="protein sequence ID" value="ANP43296.1"/>
    <property type="molecule type" value="Genomic_DNA"/>
</dbReference>
<geneLocation type="plasmid" evidence="2 3">
    <name>unnamed1</name>
</geneLocation>
<dbReference type="Pfam" id="PF09836">
    <property type="entry name" value="DUF2063"/>
    <property type="match status" value="1"/>
</dbReference>